<dbReference type="RefSeq" id="WP_012214848.1">
    <property type="nucleotide sequence ID" value="NC_010085.1"/>
</dbReference>
<sequence length="128" mass="14485">MKTAIVVDNDHDIVEVFSDLLEMLEFDVISKGYDGGDAITMYEKFKPDVIFMDVHMEEMHGDQALKEIRTIDKDVKVVMVTGDMSKSMEDTLEKYGASAIIHKPFDIKIINEIITELENATSIVIQKA</sequence>
<dbReference type="HOGENOM" id="CLU_000445_69_15_2"/>
<reference evidence="3 4" key="1">
    <citation type="journal article" date="2010" name="Proc. Natl. Acad. Sci. U.S.A.">
        <title>Nitrosopumilus maritimus genome reveals unique mechanisms for nitrification and autotrophy in globally distributed marine crenarchaea.</title>
        <authorList>
            <person name="Walker C.B."/>
            <person name="de la Torre J.R."/>
            <person name="Klotz M.G."/>
            <person name="Urakawa H."/>
            <person name="Pinel N."/>
            <person name="Arp D.J."/>
            <person name="Brochier-Armanet C."/>
            <person name="Chain P.S."/>
            <person name="Chan P.P."/>
            <person name="Gollabgir A."/>
            <person name="Hemp J."/>
            <person name="Hugler M."/>
            <person name="Karr E.A."/>
            <person name="Konneke M."/>
            <person name="Shin M."/>
            <person name="Lawton T.J."/>
            <person name="Lowe T."/>
            <person name="Martens-Habbena W."/>
            <person name="Sayavedra-Soto L.A."/>
            <person name="Lang D."/>
            <person name="Sievert S.M."/>
            <person name="Rosenzweig A.C."/>
            <person name="Manning G."/>
            <person name="Stahl D.A."/>
        </authorList>
    </citation>
    <scope>NUCLEOTIDE SEQUENCE [LARGE SCALE GENOMIC DNA]</scope>
    <source>
        <strain evidence="3 4">SCM1</strain>
    </source>
</reference>
<accession>A9A175</accession>
<dbReference type="SMART" id="SM00448">
    <property type="entry name" value="REC"/>
    <property type="match status" value="1"/>
</dbReference>
<proteinExistence type="predicted"/>
<dbReference type="Gene3D" id="3.40.50.2300">
    <property type="match status" value="1"/>
</dbReference>
<name>A9A175_NITMS</name>
<keyword evidence="4" id="KW-1185">Reference proteome</keyword>
<dbReference type="GeneID" id="5773300"/>
<feature type="domain" description="Response regulatory" evidence="2">
    <location>
        <begin position="3"/>
        <end position="118"/>
    </location>
</feature>
<dbReference type="eggNOG" id="arCOG02391">
    <property type="taxonomic scope" value="Archaea"/>
</dbReference>
<evidence type="ECO:0000259" key="2">
    <source>
        <dbReference type="PROSITE" id="PS50110"/>
    </source>
</evidence>
<dbReference type="SUPFAM" id="SSF52172">
    <property type="entry name" value="CheY-like"/>
    <property type="match status" value="1"/>
</dbReference>
<dbReference type="GO" id="GO:0000160">
    <property type="term" value="P:phosphorelay signal transduction system"/>
    <property type="evidence" value="ECO:0007669"/>
    <property type="project" value="InterPro"/>
</dbReference>
<gene>
    <name evidence="3" type="ordered locus">Nmar_0465</name>
</gene>
<dbReference type="Pfam" id="PF00072">
    <property type="entry name" value="Response_reg"/>
    <property type="match status" value="1"/>
</dbReference>
<evidence type="ECO:0000313" key="3">
    <source>
        <dbReference type="EMBL" id="ABX12361.1"/>
    </source>
</evidence>
<evidence type="ECO:0000313" key="4">
    <source>
        <dbReference type="Proteomes" id="UP000000792"/>
    </source>
</evidence>
<dbReference type="Proteomes" id="UP000000792">
    <property type="component" value="Chromosome"/>
</dbReference>
<dbReference type="PANTHER" id="PTHR44591:SF3">
    <property type="entry name" value="RESPONSE REGULATORY DOMAIN-CONTAINING PROTEIN"/>
    <property type="match status" value="1"/>
</dbReference>
<dbReference type="EnsemblBacteria" id="ABX12361">
    <property type="protein sequence ID" value="ABX12361"/>
    <property type="gene ID" value="Nmar_0465"/>
</dbReference>
<dbReference type="KEGG" id="nmr:Nmar_0465"/>
<keyword evidence="1" id="KW-0597">Phosphoprotein</keyword>
<dbReference type="OrthoDB" id="2830at2157"/>
<dbReference type="PhylomeDB" id="A9A175"/>
<dbReference type="PANTHER" id="PTHR44591">
    <property type="entry name" value="STRESS RESPONSE REGULATOR PROTEIN 1"/>
    <property type="match status" value="1"/>
</dbReference>
<dbReference type="InterPro" id="IPR001789">
    <property type="entry name" value="Sig_transdc_resp-reg_receiver"/>
</dbReference>
<dbReference type="AlphaFoldDB" id="A9A175"/>
<dbReference type="CDD" id="cd00156">
    <property type="entry name" value="REC"/>
    <property type="match status" value="1"/>
</dbReference>
<dbReference type="InterPro" id="IPR011006">
    <property type="entry name" value="CheY-like_superfamily"/>
</dbReference>
<protein>
    <submittedName>
        <fullName evidence="3">Response regulator receiver protein</fullName>
    </submittedName>
</protein>
<dbReference type="PROSITE" id="PS50110">
    <property type="entry name" value="RESPONSE_REGULATORY"/>
    <property type="match status" value="1"/>
</dbReference>
<dbReference type="InterPro" id="IPR050595">
    <property type="entry name" value="Bact_response_regulator"/>
</dbReference>
<evidence type="ECO:0000256" key="1">
    <source>
        <dbReference type="ARBA" id="ARBA00022553"/>
    </source>
</evidence>
<dbReference type="EMBL" id="CP000866">
    <property type="protein sequence ID" value="ABX12361.1"/>
    <property type="molecule type" value="Genomic_DNA"/>
</dbReference>
<organism evidence="3 4">
    <name type="scientific">Nitrosopumilus maritimus (strain SCM1)</name>
    <dbReference type="NCBI Taxonomy" id="436308"/>
    <lineage>
        <taxon>Archaea</taxon>
        <taxon>Nitrososphaerota</taxon>
        <taxon>Nitrososphaeria</taxon>
        <taxon>Nitrosopumilales</taxon>
        <taxon>Nitrosopumilaceae</taxon>
        <taxon>Nitrosopumilus</taxon>
    </lineage>
</organism>
<dbReference type="InParanoid" id="A9A175"/>
<dbReference type="STRING" id="436308.Nmar_0465"/>